<accession>A0ABP9SDG2</accession>
<dbReference type="Proteomes" id="UP001501570">
    <property type="component" value="Unassembled WGS sequence"/>
</dbReference>
<name>A0ABP9SDG2_9ACTN</name>
<dbReference type="SMART" id="SM00065">
    <property type="entry name" value="GAF"/>
    <property type="match status" value="1"/>
</dbReference>
<proteinExistence type="predicted"/>
<protein>
    <recommendedName>
        <fullName evidence="1">GAF domain-containing protein</fullName>
    </recommendedName>
</protein>
<feature type="domain" description="GAF" evidence="1">
    <location>
        <begin position="10"/>
        <end position="163"/>
    </location>
</feature>
<organism evidence="2 3">
    <name type="scientific">Rugosimonospora acidiphila</name>
    <dbReference type="NCBI Taxonomy" id="556531"/>
    <lineage>
        <taxon>Bacteria</taxon>
        <taxon>Bacillati</taxon>
        <taxon>Actinomycetota</taxon>
        <taxon>Actinomycetes</taxon>
        <taxon>Micromonosporales</taxon>
        <taxon>Micromonosporaceae</taxon>
        <taxon>Rugosimonospora</taxon>
    </lineage>
</organism>
<sequence>MSHELLGGVTERRLLQSIVEVARHVYAAAASSVFMVNPETGELIFAAVAGAGEQSLVGQRFPAGTGIAGWVVASCQPVIADDVAETDQFASDAAKSTGYMPSNVMAAPLIADNECTGVLEVLDRYTAGSAGPGRELDDMELLGLLATQAALGLTLLRSRERSQVPAAGMDALLSRWSNRMSTATVDPLALTLLAASVDLLDRRPYGD</sequence>
<gene>
    <name evidence="2" type="ORF">GCM10023322_59140</name>
</gene>
<dbReference type="Gene3D" id="3.30.450.40">
    <property type="match status" value="1"/>
</dbReference>
<evidence type="ECO:0000313" key="3">
    <source>
        <dbReference type="Proteomes" id="UP001501570"/>
    </source>
</evidence>
<evidence type="ECO:0000259" key="1">
    <source>
        <dbReference type="SMART" id="SM00065"/>
    </source>
</evidence>
<keyword evidence="3" id="KW-1185">Reference proteome</keyword>
<dbReference type="InterPro" id="IPR003018">
    <property type="entry name" value="GAF"/>
</dbReference>
<dbReference type="SUPFAM" id="SSF55781">
    <property type="entry name" value="GAF domain-like"/>
    <property type="match status" value="1"/>
</dbReference>
<reference evidence="3" key="1">
    <citation type="journal article" date="2019" name="Int. J. Syst. Evol. Microbiol.">
        <title>The Global Catalogue of Microorganisms (GCM) 10K type strain sequencing project: providing services to taxonomists for standard genome sequencing and annotation.</title>
        <authorList>
            <consortium name="The Broad Institute Genomics Platform"/>
            <consortium name="The Broad Institute Genome Sequencing Center for Infectious Disease"/>
            <person name="Wu L."/>
            <person name="Ma J."/>
        </authorList>
    </citation>
    <scope>NUCLEOTIDE SEQUENCE [LARGE SCALE GENOMIC DNA]</scope>
    <source>
        <strain evidence="3">JCM 18304</strain>
    </source>
</reference>
<comment type="caution">
    <text evidence="2">The sequence shown here is derived from an EMBL/GenBank/DDBJ whole genome shotgun (WGS) entry which is preliminary data.</text>
</comment>
<dbReference type="InterPro" id="IPR029016">
    <property type="entry name" value="GAF-like_dom_sf"/>
</dbReference>
<dbReference type="EMBL" id="BAABJQ010000021">
    <property type="protein sequence ID" value="GAA5194521.1"/>
    <property type="molecule type" value="Genomic_DNA"/>
</dbReference>
<evidence type="ECO:0000313" key="2">
    <source>
        <dbReference type="EMBL" id="GAA5194521.1"/>
    </source>
</evidence>
<dbReference type="Pfam" id="PF13185">
    <property type="entry name" value="GAF_2"/>
    <property type="match status" value="1"/>
</dbReference>
<dbReference type="RefSeq" id="WP_345635118.1">
    <property type="nucleotide sequence ID" value="NZ_BAABJQ010000021.1"/>
</dbReference>